<dbReference type="EMBL" id="JANAWD010000257">
    <property type="protein sequence ID" value="KAJ3482783.1"/>
    <property type="molecule type" value="Genomic_DNA"/>
</dbReference>
<comment type="caution">
    <text evidence="2">The sequence shown here is derived from an EMBL/GenBank/DDBJ whole genome shotgun (WGS) entry which is preliminary data.</text>
</comment>
<dbReference type="Proteomes" id="UP001212997">
    <property type="component" value="Unassembled WGS sequence"/>
</dbReference>
<organism evidence="2 3">
    <name type="scientific">Meripilus lineatus</name>
    <dbReference type="NCBI Taxonomy" id="2056292"/>
    <lineage>
        <taxon>Eukaryota</taxon>
        <taxon>Fungi</taxon>
        <taxon>Dikarya</taxon>
        <taxon>Basidiomycota</taxon>
        <taxon>Agaricomycotina</taxon>
        <taxon>Agaricomycetes</taxon>
        <taxon>Polyporales</taxon>
        <taxon>Meripilaceae</taxon>
        <taxon>Meripilus</taxon>
    </lineage>
</organism>
<evidence type="ECO:0000256" key="1">
    <source>
        <dbReference type="SAM" id="MobiDB-lite"/>
    </source>
</evidence>
<gene>
    <name evidence="2" type="ORF">NLI96_g6748</name>
</gene>
<reference evidence="2" key="1">
    <citation type="submission" date="2022-07" db="EMBL/GenBank/DDBJ databases">
        <title>Genome Sequence of Physisporinus lineatus.</title>
        <authorList>
            <person name="Buettner E."/>
        </authorList>
    </citation>
    <scope>NUCLEOTIDE SEQUENCE</scope>
    <source>
        <strain evidence="2">VT162</strain>
    </source>
</reference>
<evidence type="ECO:0000313" key="3">
    <source>
        <dbReference type="Proteomes" id="UP001212997"/>
    </source>
</evidence>
<sequence length="318" mass="34745">MPSHTMIHTFSAALAGLGYNPGEDLTPQPESTTSLPSMLSTKSLPLYLPSHKLSQYSKRQAINILSPIHELPAMERDVPRGIQVPNLYSTFDLPDTPLDRSDPISQFVDALRERALEYLERLYSPSPYVGSQCRSDSPGISELSHIPQYDGDHDHYDSSYFASWEEDDGADEFDPTSSIIPKGLADLDDDKLTPSAASYTKVPLPTPSVNGPRTRAAGVVSNHEIVTPGAPRLEAAPFPWPSQLPTNPGDGIQGRFDGFLDGKGWITRSASGNGDDHLFISAYSTSSDSWPSSPPLSEDEGNDADEEILREFHFDGEN</sequence>
<feature type="compositionally biased region" description="Acidic residues" evidence="1">
    <location>
        <begin position="297"/>
        <end position="306"/>
    </location>
</feature>
<protein>
    <submittedName>
        <fullName evidence="2">Uncharacterized protein</fullName>
    </submittedName>
</protein>
<keyword evidence="3" id="KW-1185">Reference proteome</keyword>
<accession>A0AAD5V262</accession>
<name>A0AAD5V262_9APHY</name>
<proteinExistence type="predicted"/>
<evidence type="ECO:0000313" key="2">
    <source>
        <dbReference type="EMBL" id="KAJ3482783.1"/>
    </source>
</evidence>
<dbReference type="AlphaFoldDB" id="A0AAD5V262"/>
<feature type="region of interest" description="Disordered" evidence="1">
    <location>
        <begin position="283"/>
        <end position="306"/>
    </location>
</feature>